<evidence type="ECO:0000313" key="2">
    <source>
        <dbReference type="Proteomes" id="UP000640274"/>
    </source>
</evidence>
<protein>
    <submittedName>
        <fullName evidence="1">Uncharacterized protein</fullName>
    </submittedName>
</protein>
<gene>
    <name evidence="1" type="ORF">JFN88_10825</name>
</gene>
<sequence length="103" mass="11746">MPDARGAGGGSRYFVQGKEGFVIKAKLKKFFDEKQLPENIFIVEKDQLTHVIDFDTLIDLIVNVAPENEQAVIWNMISKIDFLNGDISHYLNHLATAYIMENF</sequence>
<comment type="caution">
    <text evidence="1">The sequence shown here is derived from an EMBL/GenBank/DDBJ whole genome shotgun (WGS) entry which is preliminary data.</text>
</comment>
<dbReference type="Proteomes" id="UP000640274">
    <property type="component" value="Unassembled WGS sequence"/>
</dbReference>
<dbReference type="AlphaFoldDB" id="A0A934J1W4"/>
<organism evidence="1 2">
    <name type="scientific">Paenibacillus roseus</name>
    <dbReference type="NCBI Taxonomy" id="2798579"/>
    <lineage>
        <taxon>Bacteria</taxon>
        <taxon>Bacillati</taxon>
        <taxon>Bacillota</taxon>
        <taxon>Bacilli</taxon>
        <taxon>Bacillales</taxon>
        <taxon>Paenibacillaceae</taxon>
        <taxon>Paenibacillus</taxon>
    </lineage>
</organism>
<evidence type="ECO:0000313" key="1">
    <source>
        <dbReference type="EMBL" id="MBJ6361769.1"/>
    </source>
</evidence>
<dbReference type="EMBL" id="JAELUP010000046">
    <property type="protein sequence ID" value="MBJ6361769.1"/>
    <property type="molecule type" value="Genomic_DNA"/>
</dbReference>
<accession>A0A934J1W4</accession>
<keyword evidence="2" id="KW-1185">Reference proteome</keyword>
<name>A0A934J1W4_9BACL</name>
<reference evidence="1" key="1">
    <citation type="submission" date="2020-12" db="EMBL/GenBank/DDBJ databases">
        <authorList>
            <person name="Huq M.A."/>
        </authorList>
    </citation>
    <scope>NUCLEOTIDE SEQUENCE</scope>
    <source>
        <strain evidence="1">MAHUQ-46</strain>
    </source>
</reference>
<dbReference type="RefSeq" id="WP_199019322.1">
    <property type="nucleotide sequence ID" value="NZ_JAELUP010000046.1"/>
</dbReference>
<proteinExistence type="predicted"/>